<dbReference type="RefSeq" id="WP_234974340.1">
    <property type="nucleotide sequence ID" value="NZ_FTNT01000005.1"/>
</dbReference>
<evidence type="ECO:0000313" key="10">
    <source>
        <dbReference type="EMBL" id="SIS00045.1"/>
    </source>
</evidence>
<dbReference type="PIRSF" id="PIRSF010361">
    <property type="entry name" value="UCP010361"/>
    <property type="match status" value="1"/>
</dbReference>
<feature type="transmembrane region" description="Helical" evidence="9">
    <location>
        <begin position="484"/>
        <end position="508"/>
    </location>
</feature>
<keyword evidence="4 9" id="KW-0812">Transmembrane</keyword>
<dbReference type="GO" id="GO:0005886">
    <property type="term" value="C:plasma membrane"/>
    <property type="evidence" value="ECO:0007669"/>
    <property type="project" value="UniProtKB-SubCell"/>
</dbReference>
<keyword evidence="6 9" id="KW-0472">Membrane</keyword>
<dbReference type="AlphaFoldDB" id="A0A1N7FIH5"/>
<gene>
    <name evidence="10" type="ORF">SAMN05445060_2094</name>
</gene>
<dbReference type="InterPro" id="IPR016570">
    <property type="entry name" value="UCP010361"/>
</dbReference>
<feature type="transmembrane region" description="Helical" evidence="9">
    <location>
        <begin position="213"/>
        <end position="234"/>
    </location>
</feature>
<feature type="compositionally biased region" description="Basic and acidic residues" evidence="8">
    <location>
        <begin position="534"/>
        <end position="551"/>
    </location>
</feature>
<feature type="transmembrane region" description="Helical" evidence="9">
    <location>
        <begin position="285"/>
        <end position="308"/>
    </location>
</feature>
<protein>
    <submittedName>
        <fullName evidence="10">Uncharacterized membrane protein</fullName>
    </submittedName>
</protein>
<feature type="transmembrane region" description="Helical" evidence="9">
    <location>
        <begin position="246"/>
        <end position="279"/>
    </location>
</feature>
<dbReference type="InterPro" id="IPR018584">
    <property type="entry name" value="GT87"/>
</dbReference>
<feature type="transmembrane region" description="Helical" evidence="9">
    <location>
        <begin position="453"/>
        <end position="472"/>
    </location>
</feature>
<feature type="compositionally biased region" description="Low complexity" evidence="8">
    <location>
        <begin position="1"/>
        <end position="21"/>
    </location>
</feature>
<feature type="transmembrane region" description="Helical" evidence="9">
    <location>
        <begin position="92"/>
        <end position="110"/>
    </location>
</feature>
<feature type="transmembrane region" description="Helical" evidence="9">
    <location>
        <begin position="385"/>
        <end position="407"/>
    </location>
</feature>
<feature type="transmembrane region" description="Helical" evidence="9">
    <location>
        <begin position="182"/>
        <end position="201"/>
    </location>
</feature>
<evidence type="ECO:0000256" key="6">
    <source>
        <dbReference type="ARBA" id="ARBA00023136"/>
    </source>
</evidence>
<keyword evidence="11" id="KW-1185">Reference proteome</keyword>
<keyword evidence="5 9" id="KW-1133">Transmembrane helix</keyword>
<organism evidence="10 11">
    <name type="scientific">Williamsia sterculiae</name>
    <dbReference type="NCBI Taxonomy" id="1344003"/>
    <lineage>
        <taxon>Bacteria</taxon>
        <taxon>Bacillati</taxon>
        <taxon>Actinomycetota</taxon>
        <taxon>Actinomycetes</taxon>
        <taxon>Mycobacteriales</taxon>
        <taxon>Nocardiaceae</taxon>
        <taxon>Williamsia</taxon>
    </lineage>
</organism>
<name>A0A1N7FIH5_9NOCA</name>
<evidence type="ECO:0000256" key="3">
    <source>
        <dbReference type="ARBA" id="ARBA00022679"/>
    </source>
</evidence>
<feature type="compositionally biased region" description="Basic and acidic residues" evidence="8">
    <location>
        <begin position="28"/>
        <end position="60"/>
    </location>
</feature>
<dbReference type="STRING" id="1344003.SAMN05445060_2094"/>
<feature type="region of interest" description="Disordered" evidence="8">
    <location>
        <begin position="1"/>
        <end position="73"/>
    </location>
</feature>
<evidence type="ECO:0000313" key="11">
    <source>
        <dbReference type="Proteomes" id="UP000186218"/>
    </source>
</evidence>
<dbReference type="Proteomes" id="UP000186218">
    <property type="component" value="Unassembled WGS sequence"/>
</dbReference>
<evidence type="ECO:0000256" key="5">
    <source>
        <dbReference type="ARBA" id="ARBA00022989"/>
    </source>
</evidence>
<keyword evidence="3" id="KW-0808">Transferase</keyword>
<evidence type="ECO:0000256" key="7">
    <source>
        <dbReference type="ARBA" id="ARBA00024033"/>
    </source>
</evidence>
<feature type="transmembrane region" description="Helical" evidence="9">
    <location>
        <begin position="320"/>
        <end position="342"/>
    </location>
</feature>
<evidence type="ECO:0000256" key="9">
    <source>
        <dbReference type="SAM" id="Phobius"/>
    </source>
</evidence>
<feature type="region of interest" description="Disordered" evidence="8">
    <location>
        <begin position="518"/>
        <end position="557"/>
    </location>
</feature>
<dbReference type="Pfam" id="PF09594">
    <property type="entry name" value="GT87"/>
    <property type="match status" value="1"/>
</dbReference>
<comment type="similarity">
    <text evidence="7">Belongs to the glycosyltransferase 87 family.</text>
</comment>
<dbReference type="GO" id="GO:0016758">
    <property type="term" value="F:hexosyltransferase activity"/>
    <property type="evidence" value="ECO:0007669"/>
    <property type="project" value="InterPro"/>
</dbReference>
<evidence type="ECO:0000256" key="4">
    <source>
        <dbReference type="ARBA" id="ARBA00022692"/>
    </source>
</evidence>
<comment type="subcellular location">
    <subcellularLocation>
        <location evidence="1">Cell membrane</location>
        <topology evidence="1">Multi-pass membrane protein</topology>
    </subcellularLocation>
</comment>
<evidence type="ECO:0000256" key="1">
    <source>
        <dbReference type="ARBA" id="ARBA00004651"/>
    </source>
</evidence>
<sequence length="557" mass="60325">MSSDPGSGDVGGSDDPGVPDDGVGDPEDASRRDHDDAVRPDVEWAGRPAPDQRRDDRRELPSSTDPAVREASTVVGGPIGAHAVVGRSRHVTPLRVIFLLALLFLALGWFTKAGCLQQHRVDGGGLQLDWSNNRQFIGLCYNDTVPLYGTELLSKGELPYKASWTQPLAGGGQQVRYMEYPVVTGMYMYGSMVVAKGWAFAHDHWGVPGALDVVLFFNVVALGLALFWLVTIWATTRLAGVRVWSVAVAAVSPLVAVHIFTNFDAIATAMLALGMVAWARRHPAWAGLFIGLGLSAKLYPVLLLIPLFVLCLRAGRLRDFLVTAAATVGTAVVVNLPILLLYPAGWREFFRLNSTRHPDATSLFRVIGEATGYDWGVVTGQAPTLVNTVSLAAFAVVCAGVVVIGLRAPTRPRLAQLLFLTLAGFLLVNKVWSPQYSLWLVPIAVLAIPHTRVLWGWMALDALVWVPLVGIFMGPETRWLPDGWAYTALAVRDLVVLGLCVLVITQIYRPATDLVRNPSSGDDVDDPIGGVLDHAPDVIGGRRRDHRDPERQSVLAG</sequence>
<evidence type="ECO:0000256" key="2">
    <source>
        <dbReference type="ARBA" id="ARBA00022475"/>
    </source>
</evidence>
<accession>A0A1N7FIH5</accession>
<keyword evidence="2" id="KW-1003">Cell membrane</keyword>
<dbReference type="EMBL" id="FTNT01000005">
    <property type="protein sequence ID" value="SIS00045.1"/>
    <property type="molecule type" value="Genomic_DNA"/>
</dbReference>
<evidence type="ECO:0000256" key="8">
    <source>
        <dbReference type="SAM" id="MobiDB-lite"/>
    </source>
</evidence>
<proteinExistence type="inferred from homology"/>
<reference evidence="10 11" key="1">
    <citation type="submission" date="2017-01" db="EMBL/GenBank/DDBJ databases">
        <authorList>
            <person name="Mah S.A."/>
            <person name="Swanson W.J."/>
            <person name="Moy G.W."/>
            <person name="Vacquier V.D."/>
        </authorList>
    </citation>
    <scope>NUCLEOTIDE SEQUENCE [LARGE SCALE GENOMIC DNA]</scope>
    <source>
        <strain evidence="10 11">CPCC 203464</strain>
    </source>
</reference>